<evidence type="ECO:0000313" key="1">
    <source>
        <dbReference type="EMBL" id="KAF9470821.1"/>
    </source>
</evidence>
<reference evidence="1" key="1">
    <citation type="submission" date="2020-11" db="EMBL/GenBank/DDBJ databases">
        <authorList>
            <consortium name="DOE Joint Genome Institute"/>
            <person name="Ahrendt S."/>
            <person name="Riley R."/>
            <person name="Andreopoulos W."/>
            <person name="Labutti K."/>
            <person name="Pangilinan J."/>
            <person name="Ruiz-Duenas F.J."/>
            <person name="Barrasa J.M."/>
            <person name="Sanchez-Garcia M."/>
            <person name="Camarero S."/>
            <person name="Miyauchi S."/>
            <person name="Serrano A."/>
            <person name="Linde D."/>
            <person name="Babiker R."/>
            <person name="Drula E."/>
            <person name="Ayuso-Fernandez I."/>
            <person name="Pacheco R."/>
            <person name="Padilla G."/>
            <person name="Ferreira P."/>
            <person name="Barriuso J."/>
            <person name="Kellner H."/>
            <person name="Castanera R."/>
            <person name="Alfaro M."/>
            <person name="Ramirez L."/>
            <person name="Pisabarro A.G."/>
            <person name="Kuo A."/>
            <person name="Tritt A."/>
            <person name="Lipzen A."/>
            <person name="He G."/>
            <person name="Yan M."/>
            <person name="Ng V."/>
            <person name="Cullen D."/>
            <person name="Martin F."/>
            <person name="Rosso M.-N."/>
            <person name="Henrissat B."/>
            <person name="Hibbett D."/>
            <person name="Martinez A.T."/>
            <person name="Grigoriev I.V."/>
        </authorList>
    </citation>
    <scope>NUCLEOTIDE SEQUENCE</scope>
    <source>
        <strain evidence="1">CIRM-BRFM 674</strain>
    </source>
</reference>
<evidence type="ECO:0000313" key="2">
    <source>
        <dbReference type="Proteomes" id="UP000807469"/>
    </source>
</evidence>
<dbReference type="EMBL" id="MU155840">
    <property type="protein sequence ID" value="KAF9470821.1"/>
    <property type="molecule type" value="Genomic_DNA"/>
</dbReference>
<accession>A0A9P5YN30</accession>
<name>A0A9P5YN30_9AGAR</name>
<comment type="caution">
    <text evidence="1">The sequence shown here is derived from an EMBL/GenBank/DDBJ whole genome shotgun (WGS) entry which is preliminary data.</text>
</comment>
<dbReference type="Proteomes" id="UP000807469">
    <property type="component" value="Unassembled WGS sequence"/>
</dbReference>
<keyword evidence="2" id="KW-1185">Reference proteome</keyword>
<organism evidence="1 2">
    <name type="scientific">Pholiota conissans</name>
    <dbReference type="NCBI Taxonomy" id="109636"/>
    <lineage>
        <taxon>Eukaryota</taxon>
        <taxon>Fungi</taxon>
        <taxon>Dikarya</taxon>
        <taxon>Basidiomycota</taxon>
        <taxon>Agaricomycotina</taxon>
        <taxon>Agaricomycetes</taxon>
        <taxon>Agaricomycetidae</taxon>
        <taxon>Agaricales</taxon>
        <taxon>Agaricineae</taxon>
        <taxon>Strophariaceae</taxon>
        <taxon>Pholiota</taxon>
    </lineage>
</organism>
<dbReference type="AlphaFoldDB" id="A0A9P5YN30"/>
<proteinExistence type="predicted"/>
<sequence>MAHEALQYLQCCIALGLSPPIHAPRSPVSFTPDFGHAPFQLLGTILSHVFIGWRPVISTNTVLRQNNPVKYVVLKIVQRYTWTCEIRTPPKYLLSTSFGSRLLPGIVHALPSHINSTGPRRFYPSLTVLHHVHFLRHDDNMGARAHTYVGRCMSNQRIGSISHFPIVGSAPIGYRPTFPRRFLKRVAPRD</sequence>
<gene>
    <name evidence="1" type="ORF">BDN70DRAFT_888727</name>
</gene>
<protein>
    <submittedName>
        <fullName evidence="1">Uncharacterized protein</fullName>
    </submittedName>
</protein>